<evidence type="ECO:0000313" key="1">
    <source>
        <dbReference type="Proteomes" id="UP000504635"/>
    </source>
</evidence>
<protein>
    <submittedName>
        <fullName evidence="2">Uncharacterized protein LOC115874331</fullName>
    </submittedName>
</protein>
<keyword evidence="1" id="KW-1185">Reference proteome</keyword>
<dbReference type="AlphaFoldDB" id="A0A6J2X289"/>
<accession>A0A6J2X289</accession>
<evidence type="ECO:0000313" key="2">
    <source>
        <dbReference type="RefSeq" id="XP_030745303.1"/>
    </source>
</evidence>
<dbReference type="GeneID" id="115874331"/>
<name>A0A6J2X289_SITOR</name>
<dbReference type="RefSeq" id="XP_030745303.1">
    <property type="nucleotide sequence ID" value="XM_030889443.1"/>
</dbReference>
<dbReference type="Proteomes" id="UP000504635">
    <property type="component" value="Unplaced"/>
</dbReference>
<organism evidence="1 2">
    <name type="scientific">Sitophilus oryzae</name>
    <name type="common">Rice weevil</name>
    <name type="synonym">Curculio oryzae</name>
    <dbReference type="NCBI Taxonomy" id="7048"/>
    <lineage>
        <taxon>Eukaryota</taxon>
        <taxon>Metazoa</taxon>
        <taxon>Ecdysozoa</taxon>
        <taxon>Arthropoda</taxon>
        <taxon>Hexapoda</taxon>
        <taxon>Insecta</taxon>
        <taxon>Pterygota</taxon>
        <taxon>Neoptera</taxon>
        <taxon>Endopterygota</taxon>
        <taxon>Coleoptera</taxon>
        <taxon>Polyphaga</taxon>
        <taxon>Cucujiformia</taxon>
        <taxon>Curculionidae</taxon>
        <taxon>Dryophthorinae</taxon>
        <taxon>Sitophilus</taxon>
    </lineage>
</organism>
<dbReference type="KEGG" id="soy:115874331"/>
<gene>
    <name evidence="2" type="primary">LOC115874331</name>
</gene>
<sequence length="116" mass="13789">MVIGRVLIQQRRRSFYEEYIMAAKKWDRIRPLTERELLLEAQKGLEGFLPGENDDNCDETESGSRQKPLVHLSLNLSRQLAVTLIQNMTYHLQSILRMKIRCQIIRKKIKMQHRIL</sequence>
<dbReference type="InParanoid" id="A0A6J2X289"/>
<proteinExistence type="predicted"/>
<reference evidence="2" key="1">
    <citation type="submission" date="2025-08" db="UniProtKB">
        <authorList>
            <consortium name="RefSeq"/>
        </authorList>
    </citation>
    <scope>IDENTIFICATION</scope>
    <source>
        <tissue evidence="2">Gonads</tissue>
    </source>
</reference>